<evidence type="ECO:0000313" key="3">
    <source>
        <dbReference type="Proteomes" id="UP000197003"/>
    </source>
</evidence>
<evidence type="ECO:0008006" key="4">
    <source>
        <dbReference type="Google" id="ProtNLM"/>
    </source>
</evidence>
<dbReference type="EMBL" id="CP020946">
    <property type="protein sequence ID" value="ASD65186.1"/>
    <property type="molecule type" value="Genomic_DNA"/>
</dbReference>
<organism evidence="2 3">
    <name type="scientific">Bdellovibrio bacteriovorus</name>
    <dbReference type="NCBI Taxonomy" id="959"/>
    <lineage>
        <taxon>Bacteria</taxon>
        <taxon>Pseudomonadati</taxon>
        <taxon>Bdellovibrionota</taxon>
        <taxon>Bdellovibrionia</taxon>
        <taxon>Bdellovibrionales</taxon>
        <taxon>Pseudobdellovibrionaceae</taxon>
        <taxon>Bdellovibrio</taxon>
    </lineage>
</organism>
<gene>
    <name evidence="2" type="ORF">B9G79_17235</name>
</gene>
<reference evidence="2 3" key="1">
    <citation type="submission" date="2017-04" db="EMBL/GenBank/DDBJ databases">
        <title>Whole genome sequence of Bdellovibrio bacteriovorus strain SSB218315.</title>
        <authorList>
            <person name="Oyedara O."/>
            <person name="Rodriguez-Perez M.A."/>
        </authorList>
    </citation>
    <scope>NUCLEOTIDE SEQUENCE [LARGE SCALE GENOMIC DNA]</scope>
    <source>
        <strain evidence="2 3">SSB218315</strain>
    </source>
</reference>
<name>A0A1Z3NCK1_BDEBC</name>
<feature type="chain" id="PRO_5012238550" description="Spore coat protein U domain-containing protein" evidence="1">
    <location>
        <begin position="22"/>
        <end position="306"/>
    </location>
</feature>
<dbReference type="AlphaFoldDB" id="A0A1Z3NCK1"/>
<proteinExistence type="predicted"/>
<evidence type="ECO:0000313" key="2">
    <source>
        <dbReference type="EMBL" id="ASD65186.1"/>
    </source>
</evidence>
<accession>A0A1Z3NCK1</accession>
<sequence>MKLIVGLLLAALTFAGVRASACSSMGLILAQPAPYFQTGGTMKDTFNVTVFGNTTQGTCNYFLTFDYGSSNSYTNRSVKKGSDVWPYQISADNAGLQILKKFPDVNSCSDVICDKLQGSTFYNTKTSSYTVAFDTANDWRSAGTYLDTVTVRLYQGNISNYTLVASQAFLLTFGSPKKADLSVVSSGGAFDLSKTTHTINFGNNLTTGAQGTADVIVKYNSGYNLYAWSDNGGKLKQVNGTDTIDYTFKINGTTYAIPWWTQIATQTGTSPASGLVNPVTIIIGNTSGKAQGSYSDTINLTIQSSQ</sequence>
<keyword evidence="1" id="KW-0732">Signal</keyword>
<dbReference type="OrthoDB" id="5290829at2"/>
<protein>
    <recommendedName>
        <fullName evidence="4">Spore coat protein U domain-containing protein</fullName>
    </recommendedName>
</protein>
<dbReference type="Proteomes" id="UP000197003">
    <property type="component" value="Chromosome"/>
</dbReference>
<evidence type="ECO:0000256" key="1">
    <source>
        <dbReference type="SAM" id="SignalP"/>
    </source>
</evidence>
<dbReference type="RefSeq" id="WP_088566584.1">
    <property type="nucleotide sequence ID" value="NZ_CP020946.1"/>
</dbReference>
<feature type="signal peptide" evidence="1">
    <location>
        <begin position="1"/>
        <end position="21"/>
    </location>
</feature>